<evidence type="ECO:0000256" key="2">
    <source>
        <dbReference type="ARBA" id="ARBA00022490"/>
    </source>
</evidence>
<dbReference type="InterPro" id="IPR020472">
    <property type="entry name" value="WD40_PAC1"/>
</dbReference>
<dbReference type="Pfam" id="PF09070">
    <property type="entry name" value="PFU"/>
    <property type="match status" value="1"/>
</dbReference>
<keyword evidence="9" id="KW-1185">Reference proteome</keyword>
<evidence type="ECO:0000256" key="5">
    <source>
        <dbReference type="PROSITE-ProRule" id="PRU00221"/>
    </source>
</evidence>
<dbReference type="InterPro" id="IPR019775">
    <property type="entry name" value="WD40_repeat_CS"/>
</dbReference>
<dbReference type="PANTHER" id="PTHR19849:SF0">
    <property type="entry name" value="PHOSPHOLIPASE A-2-ACTIVATING PROTEIN"/>
    <property type="match status" value="1"/>
</dbReference>
<dbReference type="PROSITE" id="PS00678">
    <property type="entry name" value="WD_REPEATS_1"/>
    <property type="match status" value="1"/>
</dbReference>
<dbReference type="SUPFAM" id="SSF50978">
    <property type="entry name" value="WD40 repeat-like"/>
    <property type="match status" value="1"/>
</dbReference>
<dbReference type="Gene3D" id="3.10.20.870">
    <property type="entry name" value="PFU (PLAA family ubiquitin binding), C-terminal domain"/>
    <property type="match status" value="1"/>
</dbReference>
<dbReference type="PROSITE" id="PS51396">
    <property type="entry name" value="PUL"/>
    <property type="match status" value="1"/>
</dbReference>
<evidence type="ECO:0000256" key="3">
    <source>
        <dbReference type="ARBA" id="ARBA00022574"/>
    </source>
</evidence>
<dbReference type="InterPro" id="IPR038122">
    <property type="entry name" value="PFU_sf"/>
</dbReference>
<dbReference type="Gene3D" id="2.130.10.10">
    <property type="entry name" value="YVTN repeat-like/Quinoprotein amine dehydrogenase"/>
    <property type="match status" value="1"/>
</dbReference>
<dbReference type="Gene3D" id="1.25.10.10">
    <property type="entry name" value="Leucine-rich Repeat Variant"/>
    <property type="match status" value="1"/>
</dbReference>
<protein>
    <recommendedName>
        <fullName evidence="10">Phospholipase A-2-activating protein</fullName>
    </recommendedName>
</protein>
<keyword evidence="3 5" id="KW-0853">WD repeat</keyword>
<feature type="repeat" description="WD" evidence="5">
    <location>
        <begin position="147"/>
        <end position="178"/>
    </location>
</feature>
<accession>A0ABP0TUB2</accession>
<feature type="domain" description="PUL" evidence="7">
    <location>
        <begin position="488"/>
        <end position="755"/>
    </location>
</feature>
<evidence type="ECO:0000256" key="4">
    <source>
        <dbReference type="ARBA" id="ARBA00022737"/>
    </source>
</evidence>
<feature type="repeat" description="WD" evidence="5">
    <location>
        <begin position="186"/>
        <end position="226"/>
    </location>
</feature>
<keyword evidence="4" id="KW-0677">Repeat</keyword>
<dbReference type="Proteomes" id="UP001497512">
    <property type="component" value="Chromosome 15"/>
</dbReference>
<organism evidence="8 9">
    <name type="scientific">Sphagnum troendelagicum</name>
    <dbReference type="NCBI Taxonomy" id="128251"/>
    <lineage>
        <taxon>Eukaryota</taxon>
        <taxon>Viridiplantae</taxon>
        <taxon>Streptophyta</taxon>
        <taxon>Embryophyta</taxon>
        <taxon>Bryophyta</taxon>
        <taxon>Sphagnophytina</taxon>
        <taxon>Sphagnopsida</taxon>
        <taxon>Sphagnales</taxon>
        <taxon>Sphagnaceae</taxon>
        <taxon>Sphagnum</taxon>
    </lineage>
</organism>
<dbReference type="PROSITE" id="PS50082">
    <property type="entry name" value="WD_REPEATS_2"/>
    <property type="match status" value="6"/>
</dbReference>
<comment type="subcellular location">
    <subcellularLocation>
        <location evidence="1">Cytoplasm</location>
    </subcellularLocation>
</comment>
<keyword evidence="2" id="KW-0963">Cytoplasm</keyword>
<feature type="domain" description="PFU" evidence="6">
    <location>
        <begin position="361"/>
        <end position="457"/>
    </location>
</feature>
<evidence type="ECO:0008006" key="10">
    <source>
        <dbReference type="Google" id="ProtNLM"/>
    </source>
</evidence>
<gene>
    <name evidence="8" type="ORF">CSSPTR1EN2_LOCUS7778</name>
</gene>
<evidence type="ECO:0000259" key="7">
    <source>
        <dbReference type="PROSITE" id="PS51396"/>
    </source>
</evidence>
<proteinExistence type="predicted"/>
<dbReference type="PROSITE" id="PS51394">
    <property type="entry name" value="PFU"/>
    <property type="match status" value="1"/>
</dbReference>
<dbReference type="InterPro" id="IPR013535">
    <property type="entry name" value="PUL_dom"/>
</dbReference>
<dbReference type="InterPro" id="IPR015155">
    <property type="entry name" value="PFU"/>
</dbReference>
<dbReference type="InterPro" id="IPR015943">
    <property type="entry name" value="WD40/YVTN_repeat-like_dom_sf"/>
</dbReference>
<feature type="repeat" description="WD" evidence="5">
    <location>
        <begin position="226"/>
        <end position="257"/>
    </location>
</feature>
<evidence type="ECO:0000313" key="8">
    <source>
        <dbReference type="EMBL" id="CAK9205298.1"/>
    </source>
</evidence>
<evidence type="ECO:0000313" key="9">
    <source>
        <dbReference type="Proteomes" id="UP001497512"/>
    </source>
</evidence>
<dbReference type="EMBL" id="OZ019907">
    <property type="protein sequence ID" value="CAK9205298.1"/>
    <property type="molecule type" value="Genomic_DNA"/>
</dbReference>
<dbReference type="InterPro" id="IPR011989">
    <property type="entry name" value="ARM-like"/>
</dbReference>
<feature type="repeat" description="WD" evidence="5">
    <location>
        <begin position="15"/>
        <end position="45"/>
    </location>
</feature>
<dbReference type="Pfam" id="PF00400">
    <property type="entry name" value="WD40"/>
    <property type="match status" value="6"/>
</dbReference>
<reference evidence="8" key="1">
    <citation type="submission" date="2024-02" db="EMBL/GenBank/DDBJ databases">
        <authorList>
            <consortium name="ELIXIR-Norway"/>
            <consortium name="Elixir Norway"/>
        </authorList>
    </citation>
    <scope>NUCLEOTIDE SEQUENCE</scope>
</reference>
<name>A0ABP0TUB2_9BRYO</name>
<dbReference type="CDD" id="cd00200">
    <property type="entry name" value="WD40"/>
    <property type="match status" value="1"/>
</dbReference>
<dbReference type="InterPro" id="IPR036322">
    <property type="entry name" value="WD40_repeat_dom_sf"/>
</dbReference>
<dbReference type="Pfam" id="PF08324">
    <property type="entry name" value="PUL"/>
    <property type="match status" value="1"/>
</dbReference>
<evidence type="ECO:0000256" key="1">
    <source>
        <dbReference type="ARBA" id="ARBA00004496"/>
    </source>
</evidence>
<feature type="repeat" description="WD" evidence="5">
    <location>
        <begin position="108"/>
        <end position="140"/>
    </location>
</feature>
<dbReference type="PANTHER" id="PTHR19849">
    <property type="entry name" value="PHOSPHOLIPASE A-2-ACTIVATING PROTEIN"/>
    <property type="match status" value="1"/>
</dbReference>
<dbReference type="PRINTS" id="PR00320">
    <property type="entry name" value="GPROTEINBRPT"/>
</dbReference>
<evidence type="ECO:0000259" key="6">
    <source>
        <dbReference type="PROSITE" id="PS51394"/>
    </source>
</evidence>
<dbReference type="InterPro" id="IPR001680">
    <property type="entry name" value="WD40_rpt"/>
</dbReference>
<dbReference type="SMART" id="SM00320">
    <property type="entry name" value="WD40"/>
    <property type="match status" value="7"/>
</dbReference>
<feature type="repeat" description="WD" evidence="5">
    <location>
        <begin position="85"/>
        <end position="107"/>
    </location>
</feature>
<dbReference type="PROSITE" id="PS50294">
    <property type="entry name" value="WD_REPEATS_REGION"/>
    <property type="match status" value="2"/>
</dbReference>
<sequence length="757" mass="81822">MGELEAPDFKLRCQLLGHEEDVRGLCANVDGRIATGSRDKSVRIWTAPEGEVGGYLVTKTLVGHTSFVGPIAWLAPSEDFPEGGLVSGGMDTRVLVWNVETASIVQDLQGHKLQITSVAVDANGDILSASVDSTVRRWRMGKTLEVLHGHKGPVQAVLPLPSGEIVTGSSDTTLKLWKGTTCVHTFSGHSDTVRGLALMPNIGILSASHDGSVRMWAVTGEQLMEMVGHTAIVYSVAAHASGDIASGSEDGFAKIWKGGSCIQSIEHPGCVWDVTFLPNGDLVTACSDGVARVWTRDSQHSASLEELEAYKSLILTRKMQTKTVGGVKVDNLPGLEALQQPGAKDGQTRIVREGDSGVAYSWNAKEYKWDKIGEVVDGPGDSLDKKSLNGVTYDYVFDVDIGDGLPTRKLPYNHGQNPYDVADQWLANEELPAGYREQVVQFILQNTGSTAAPPQFDPAFVDPYTGDSFVSPAPAVARNGSSAAYTLRHIPKKGSLLFDTAQYDGIAKKILEFNAAFSSDEQHKTLALSGHEVQRLQVMISMLKELNSPFADVDFNLLTRILLLWPTQYIFPALDILRMMLLHPQCATYFAKDAGDGKDVVMESLRRATSEPMLAANLVTGARVAVNCFKHHALHTWTMDHRSEILDLLAECCKSTNKSARLAYATLVLNYAVSLVESKDDGGQIQVLSAALEMAGPQEQDVEVQFRALVAIGTLIHSGQVKSVALDLDTASLAVNASNSPVAKIAEVGRDLKYLLD</sequence>